<name>A0ABD1GCL3_SALDI</name>
<dbReference type="CDD" id="cd23340">
    <property type="entry name" value="beta-trefoil_FSCN_ACP-like"/>
    <property type="match status" value="1"/>
</dbReference>
<dbReference type="PANTHER" id="PTHR31205">
    <property type="entry name" value="ACTIN CROSS-LINKING PROTEIN (DUF569)"/>
    <property type="match status" value="1"/>
</dbReference>
<proteinExistence type="predicted"/>
<dbReference type="SUPFAM" id="SSF50405">
    <property type="entry name" value="Actin-crosslinking proteins"/>
    <property type="match status" value="1"/>
</dbReference>
<evidence type="ECO:0000313" key="2">
    <source>
        <dbReference type="EMBL" id="KAL1541836.1"/>
    </source>
</evidence>
<organism evidence="2 3">
    <name type="scientific">Salvia divinorum</name>
    <name type="common">Maria pastora</name>
    <name type="synonym">Diviner's sage</name>
    <dbReference type="NCBI Taxonomy" id="28513"/>
    <lineage>
        <taxon>Eukaryota</taxon>
        <taxon>Viridiplantae</taxon>
        <taxon>Streptophyta</taxon>
        <taxon>Embryophyta</taxon>
        <taxon>Tracheophyta</taxon>
        <taxon>Spermatophyta</taxon>
        <taxon>Magnoliopsida</taxon>
        <taxon>eudicotyledons</taxon>
        <taxon>Gunneridae</taxon>
        <taxon>Pentapetalae</taxon>
        <taxon>asterids</taxon>
        <taxon>lamiids</taxon>
        <taxon>Lamiales</taxon>
        <taxon>Lamiaceae</taxon>
        <taxon>Nepetoideae</taxon>
        <taxon>Mentheae</taxon>
        <taxon>Salviinae</taxon>
        <taxon>Salvia</taxon>
        <taxon>Salvia subgen. Calosphace</taxon>
    </lineage>
</organism>
<dbReference type="AlphaFoldDB" id="A0ABD1GCL3"/>
<dbReference type="Pfam" id="PF04601">
    <property type="entry name" value="DUF569"/>
    <property type="match status" value="1"/>
</dbReference>
<dbReference type="InterPro" id="IPR007679">
    <property type="entry name" value="DUF569"/>
</dbReference>
<keyword evidence="3" id="KW-1185">Reference proteome</keyword>
<comment type="caution">
    <text evidence="2">The sequence shown here is derived from an EMBL/GenBank/DDBJ whole genome shotgun (WGS) entry which is preliminary data.</text>
</comment>
<evidence type="ECO:0000313" key="3">
    <source>
        <dbReference type="Proteomes" id="UP001567538"/>
    </source>
</evidence>
<evidence type="ECO:0000259" key="1">
    <source>
        <dbReference type="Pfam" id="PF04601"/>
    </source>
</evidence>
<dbReference type="InterPro" id="IPR008999">
    <property type="entry name" value="Actin-crosslinking"/>
</dbReference>
<dbReference type="Gene3D" id="2.80.10.50">
    <property type="match status" value="1"/>
</dbReference>
<reference evidence="2 3" key="1">
    <citation type="submission" date="2024-06" db="EMBL/GenBank/DDBJ databases">
        <title>A chromosome level genome sequence of Diviner's sage (Salvia divinorum).</title>
        <authorList>
            <person name="Ford S.A."/>
            <person name="Ro D.-K."/>
            <person name="Ness R.W."/>
            <person name="Phillips M.A."/>
        </authorList>
    </citation>
    <scope>NUCLEOTIDE SEQUENCE [LARGE SCALE GENOMIC DNA]</scope>
    <source>
        <strain evidence="2">SAF-2024a</strain>
        <tissue evidence="2">Leaf</tissue>
    </source>
</reference>
<gene>
    <name evidence="2" type="ORF">AAHA92_26008</name>
</gene>
<sequence>MDIFRKAKSIRMVSYRDKYLTAEEDEESVIQDEQQRQQSVWTVELVADRDAIRLRSCLGTYLTASSIPLLPAGVTAKKAVQTSRESPSDPAIEWEPLRDGMQVKLRSCCGNFLRPNGGLPPWRNIVTHDVPHLPNSGNKLLWDVQIVEKRPPKSKFERCRSGRSFSETMDAIVQSEC</sequence>
<accession>A0ABD1GCL3</accession>
<protein>
    <recommendedName>
        <fullName evidence="1">DUF569 domain-containing protein</fullName>
    </recommendedName>
</protein>
<feature type="domain" description="DUF569" evidence="1">
    <location>
        <begin position="1"/>
        <end position="142"/>
    </location>
</feature>
<dbReference type="Proteomes" id="UP001567538">
    <property type="component" value="Unassembled WGS sequence"/>
</dbReference>
<dbReference type="PANTHER" id="PTHR31205:SF77">
    <property type="entry name" value="CROSS-LINKING PROTEIN, PUTATIVE (DUF569)-RELATED"/>
    <property type="match status" value="1"/>
</dbReference>
<dbReference type="EMBL" id="JBEAFC010000009">
    <property type="protein sequence ID" value="KAL1541836.1"/>
    <property type="molecule type" value="Genomic_DNA"/>
</dbReference>